<dbReference type="SUPFAM" id="SSF46785">
    <property type="entry name" value="Winged helix' DNA-binding domain"/>
    <property type="match status" value="1"/>
</dbReference>
<dbReference type="InterPro" id="IPR005119">
    <property type="entry name" value="LysR_subst-bd"/>
</dbReference>
<evidence type="ECO:0000256" key="3">
    <source>
        <dbReference type="ARBA" id="ARBA00023125"/>
    </source>
</evidence>
<dbReference type="SUPFAM" id="SSF53850">
    <property type="entry name" value="Periplasmic binding protein-like II"/>
    <property type="match status" value="1"/>
</dbReference>
<dbReference type="InterPro" id="IPR036388">
    <property type="entry name" value="WH-like_DNA-bd_sf"/>
</dbReference>
<feature type="domain" description="HTH lysR-type" evidence="5">
    <location>
        <begin position="10"/>
        <end position="65"/>
    </location>
</feature>
<reference evidence="7" key="2">
    <citation type="submission" date="2015-09" db="EMBL/GenBank/DDBJ databases">
        <title>Cronobacter genome sequencing and assembly.</title>
        <authorList>
            <person name="Descombes P."/>
            <person name="Baert L."/>
            <person name="Ngom-Bru C."/>
            <person name="Barretto C."/>
        </authorList>
    </citation>
    <scope>NUCLEOTIDE SEQUENCE [LARGE SCALE GENOMIC DNA]</scope>
    <source>
        <strain evidence="7">LMG 26250</strain>
    </source>
</reference>
<dbReference type="Proteomes" id="UP000067320">
    <property type="component" value="Chromosome"/>
</dbReference>
<dbReference type="PROSITE" id="PS50931">
    <property type="entry name" value="HTH_LYSR"/>
    <property type="match status" value="1"/>
</dbReference>
<reference evidence="6 7" key="3">
    <citation type="journal article" date="2016" name="Genome Announc.">
        <title>Fully Closed Genome Sequences of Five Type Strains of the Genus Cronobacter and One Cronobacter sakazakii Strain.</title>
        <authorList>
            <person name="Moine D."/>
            <person name="Kassam M."/>
            <person name="Baert L."/>
            <person name="Tang Y."/>
            <person name="Barretto C."/>
            <person name="Ngom Bru C."/>
            <person name="Klijn A."/>
            <person name="Descombes P."/>
        </authorList>
    </citation>
    <scope>NUCLEOTIDE SEQUENCE [LARGE SCALE GENOMIC DNA]</scope>
    <source>
        <strain evidence="6 7">LMG 26250</strain>
    </source>
</reference>
<keyword evidence="2" id="KW-0805">Transcription regulation</keyword>
<dbReference type="PANTHER" id="PTHR30537">
    <property type="entry name" value="HTH-TYPE TRANSCRIPTIONAL REGULATOR"/>
    <property type="match status" value="1"/>
</dbReference>
<evidence type="ECO:0000256" key="4">
    <source>
        <dbReference type="ARBA" id="ARBA00023163"/>
    </source>
</evidence>
<organism evidence="6 7">
    <name type="scientific">Cronobacter condimenti 1330</name>
    <dbReference type="NCBI Taxonomy" id="1073999"/>
    <lineage>
        <taxon>Bacteria</taxon>
        <taxon>Pseudomonadati</taxon>
        <taxon>Pseudomonadota</taxon>
        <taxon>Gammaproteobacteria</taxon>
        <taxon>Enterobacterales</taxon>
        <taxon>Enterobacteriaceae</taxon>
        <taxon>Cronobacter</taxon>
    </lineage>
</organism>
<dbReference type="InterPro" id="IPR058163">
    <property type="entry name" value="LysR-type_TF_proteobact-type"/>
</dbReference>
<dbReference type="PRINTS" id="PR00039">
    <property type="entry name" value="HTHLYSR"/>
</dbReference>
<protein>
    <submittedName>
        <fullName evidence="6">LysR family transcriptional regulator</fullName>
    </submittedName>
</protein>
<keyword evidence="3" id="KW-0238">DNA-binding</keyword>
<dbReference type="EMBL" id="CP012264">
    <property type="protein sequence ID" value="ALB62001.1"/>
    <property type="molecule type" value="Genomic_DNA"/>
</dbReference>
<evidence type="ECO:0000259" key="5">
    <source>
        <dbReference type="PROSITE" id="PS50931"/>
    </source>
</evidence>
<dbReference type="Pfam" id="PF03466">
    <property type="entry name" value="LysR_substrate"/>
    <property type="match status" value="1"/>
</dbReference>
<keyword evidence="4" id="KW-0804">Transcription</keyword>
<reference evidence="7" key="1">
    <citation type="submission" date="2015-07" db="EMBL/GenBank/DDBJ databases">
        <authorList>
            <person name="Moine D."/>
            <person name="Kassam M."/>
        </authorList>
    </citation>
    <scope>NUCLEOTIDE SEQUENCE [LARGE SCALE GENOMIC DNA]</scope>
    <source>
        <strain evidence="7">LMG 26250</strain>
    </source>
</reference>
<dbReference type="Gene3D" id="3.40.190.290">
    <property type="match status" value="1"/>
</dbReference>
<keyword evidence="7" id="KW-1185">Reference proteome</keyword>
<evidence type="ECO:0000256" key="1">
    <source>
        <dbReference type="ARBA" id="ARBA00009437"/>
    </source>
</evidence>
<evidence type="ECO:0000313" key="6">
    <source>
        <dbReference type="EMBL" id="ALB62001.1"/>
    </source>
</evidence>
<dbReference type="InterPro" id="IPR000847">
    <property type="entry name" value="LysR_HTH_N"/>
</dbReference>
<evidence type="ECO:0000256" key="2">
    <source>
        <dbReference type="ARBA" id="ARBA00023015"/>
    </source>
</evidence>
<proteinExistence type="inferred from homology"/>
<dbReference type="Pfam" id="PF00126">
    <property type="entry name" value="HTH_1"/>
    <property type="match status" value="1"/>
</dbReference>
<dbReference type="InterPro" id="IPR036390">
    <property type="entry name" value="WH_DNA-bd_sf"/>
</dbReference>
<gene>
    <name evidence="6" type="ORF">AFK62_05570</name>
</gene>
<evidence type="ECO:0000313" key="7">
    <source>
        <dbReference type="Proteomes" id="UP000067320"/>
    </source>
</evidence>
<sequence length="303" mass="33338">MVNNSSTTNMENLSVFMAVFKERSFRTAAKQLGLSPSTVSERISTLELSLGVPLFTRSTRSVTATEAGQALAGRIAPLLMEMRAALNDVASSQQSLRGELKLNVTGAVMVDILPPLLDRFLSRHSHIRVEIMVDDRLVDATAAGCDAGIRYGEHLAKDVIAVPIGPRIQRLALAATPAYLASRGAINHPADLLEHDCIRMKFSSGALVPWHFERNGETIKVDPPGRITIGVDGASAAIDMARCNKGVIATFENWLQPHFNTNDLTPVLPQWWQTFEGPWLYFSSRFMSAPLRAFIDFLRAEHE</sequence>
<comment type="similarity">
    <text evidence="1">Belongs to the LysR transcriptional regulatory family.</text>
</comment>
<dbReference type="PANTHER" id="PTHR30537:SF5">
    <property type="entry name" value="HTH-TYPE TRANSCRIPTIONAL ACTIVATOR TTDR-RELATED"/>
    <property type="match status" value="1"/>
</dbReference>
<dbReference type="Gene3D" id="1.10.10.10">
    <property type="entry name" value="Winged helix-like DNA-binding domain superfamily/Winged helix DNA-binding domain"/>
    <property type="match status" value="1"/>
</dbReference>
<accession>A0ABM5V9Z6</accession>
<name>A0ABM5V9Z6_9ENTR</name>